<keyword evidence="2" id="KW-0812">Transmembrane</keyword>
<keyword evidence="3" id="KW-1185">Reference proteome</keyword>
<sequence>MGLRSPLERTIRSSTRIPLKKIRLTNGPSLNRSSSTKTCHLVRNYILIHNEIFLCGLNVGIRNRYLVVTVRNRRMISPMAATLRIYKAMGTSDEGRRPVFKPFLTRNLMFVKAYKYKSIPAYSFGENEPPAVWPNTTKPKSVKNRLQKKVYLNAVINAIKDRGKIIDENIVTPSLGPIQQVIKTEPLLKSKSPLLDSPPSPIHSTSLVFSSLRHNLLGGDRIAKVQVYLVRQVGKRYAEAKLHSNPFVQLSVVSETIVEDGSDNSSTINAESSGENSSNGGADGDDEGSLSDSDEANSNTITLKTVIDAYSGLFKMGEDGKYVNDVRTIETILIIHHLISIILAIEFRHVTIYQKWRQRWKLVVINGILNNRLQIHSPTVISWHGLQALKWIIHRNVFCVKGVYIGRKVGKFKRLFLNFKSGFIVDAIVLLNILNSDELKLYLYNMTINVLYSYFCLILRSFTNTFALLIHYHLQYPRLAVHLNFNVNTEVDPNWKGLHLDVFLDPNFDDTMEVGVVKKGSKQKVRPPVFLWTRDQAIELRSKMRMDLTLFCDFLMAPNHVADEQVAEHRFIHPHSGRWMKHGEELPMMARLLPAPGHKLLCDMARRRINDYVDMSAGSKWFMTLWNTMTFTLGKARSSEAGIYWLSRLFVELYHGVLTKNRQRHHLVYMWTILDDQYKLAITDTSDLICRLYANKSSYDPLKDSVHPVRRKLYSELSKGYEKFRLVMDNPNTDPGQRRAFPRLFRKDPSNLSNNELYQLLHEALDSEMIIPAGHRMRRYLLSTLDALFDGDMPECIEKLRLPDNLVINLKD</sequence>
<evidence type="ECO:0000313" key="4">
    <source>
        <dbReference type="WBParaSite" id="Hba_19946"/>
    </source>
</evidence>
<organism evidence="3 4">
    <name type="scientific">Heterorhabditis bacteriophora</name>
    <name type="common">Entomopathogenic nematode worm</name>
    <dbReference type="NCBI Taxonomy" id="37862"/>
    <lineage>
        <taxon>Eukaryota</taxon>
        <taxon>Metazoa</taxon>
        <taxon>Ecdysozoa</taxon>
        <taxon>Nematoda</taxon>
        <taxon>Chromadorea</taxon>
        <taxon>Rhabditida</taxon>
        <taxon>Rhabditina</taxon>
        <taxon>Rhabditomorpha</taxon>
        <taxon>Strongyloidea</taxon>
        <taxon>Heterorhabditidae</taxon>
        <taxon>Heterorhabditis</taxon>
    </lineage>
</organism>
<dbReference type="WBParaSite" id="Hba_19946">
    <property type="protein sequence ID" value="Hba_19946"/>
    <property type="gene ID" value="Hba_19946"/>
</dbReference>
<feature type="compositionally biased region" description="Acidic residues" evidence="1">
    <location>
        <begin position="283"/>
        <end position="295"/>
    </location>
</feature>
<accession>A0A1I7XQC8</accession>
<protein>
    <submittedName>
        <fullName evidence="4">Mab-21 domain-containing protein</fullName>
    </submittedName>
</protein>
<reference evidence="4" key="1">
    <citation type="submission" date="2016-11" db="UniProtKB">
        <authorList>
            <consortium name="WormBaseParasite"/>
        </authorList>
    </citation>
    <scope>IDENTIFICATION</scope>
</reference>
<evidence type="ECO:0000256" key="1">
    <source>
        <dbReference type="SAM" id="MobiDB-lite"/>
    </source>
</evidence>
<evidence type="ECO:0000256" key="2">
    <source>
        <dbReference type="SAM" id="Phobius"/>
    </source>
</evidence>
<keyword evidence="2" id="KW-1133">Transmembrane helix</keyword>
<evidence type="ECO:0000313" key="3">
    <source>
        <dbReference type="Proteomes" id="UP000095283"/>
    </source>
</evidence>
<dbReference type="AlphaFoldDB" id="A0A1I7XQC8"/>
<feature type="transmembrane region" description="Helical" evidence="2">
    <location>
        <begin position="446"/>
        <end position="470"/>
    </location>
</feature>
<dbReference type="Proteomes" id="UP000095283">
    <property type="component" value="Unplaced"/>
</dbReference>
<keyword evidence="2" id="KW-0472">Membrane</keyword>
<proteinExistence type="predicted"/>
<feature type="transmembrane region" description="Helical" evidence="2">
    <location>
        <begin position="415"/>
        <end position="434"/>
    </location>
</feature>
<name>A0A1I7XQC8_HETBA</name>
<feature type="region of interest" description="Disordered" evidence="1">
    <location>
        <begin position="261"/>
        <end position="296"/>
    </location>
</feature>
<feature type="compositionally biased region" description="Low complexity" evidence="1">
    <location>
        <begin position="269"/>
        <end position="280"/>
    </location>
</feature>